<proteinExistence type="inferred from homology"/>
<comment type="similarity">
    <text evidence="1">Belongs to the enoyl-CoA hydratase/isomerase family.</text>
</comment>
<dbReference type="PANTHER" id="PTHR11941:SF54">
    <property type="entry name" value="ENOYL-COA HYDRATASE, MITOCHONDRIAL"/>
    <property type="match status" value="1"/>
</dbReference>
<keyword evidence="2" id="KW-0456">Lyase</keyword>
<accession>A0ABN6PSE1</accession>
<sequence>MSSAPFATPAPTSSVTFAPHPELAGVALLTLSNPGKLNAVSVAMWQRLREIFDGLAEREPALRCVVVRGEGGCFVSGGDIEEFPAFRFDAARLRHFHEQVVGPALDAMYRCDVPLVAQIERACVGGGLEIACQCDLRIAGASSRFGAPIARLGFPMAPDELAGVARVAGLATAAEILLEARLLDAPTAAQRGLVHRVVADDAVAAEAEATARRIAAGAPRAARLNKRTLRRVAAQFHFSEAERAELAAYAGGPDHREGITAFIEKRPPQFTGQ</sequence>
<dbReference type="RefSeq" id="WP_428985545.1">
    <property type="nucleotide sequence ID" value="NZ_AP025730.1"/>
</dbReference>
<dbReference type="Pfam" id="PF00378">
    <property type="entry name" value="ECH_1"/>
    <property type="match status" value="1"/>
</dbReference>
<dbReference type="InterPro" id="IPR014748">
    <property type="entry name" value="Enoyl-CoA_hydra_C"/>
</dbReference>
<dbReference type="CDD" id="cd06558">
    <property type="entry name" value="crotonase-like"/>
    <property type="match status" value="1"/>
</dbReference>
<keyword evidence="4" id="KW-1185">Reference proteome</keyword>
<gene>
    <name evidence="3" type="ORF">CATMQ487_42920</name>
</gene>
<evidence type="ECO:0000256" key="2">
    <source>
        <dbReference type="ARBA" id="ARBA00023239"/>
    </source>
</evidence>
<reference evidence="3" key="1">
    <citation type="submission" date="2022-04" db="EMBL/GenBank/DDBJ databases">
        <title>Whole genome sequence of Sphaerotilus sp. FB-5.</title>
        <authorList>
            <person name="Takeda M."/>
            <person name="Narihara S."/>
            <person name="Akimoto M."/>
            <person name="Akimoto R."/>
            <person name="Nishiyashiki S."/>
            <person name="Murakami T."/>
        </authorList>
    </citation>
    <scope>NUCLEOTIDE SEQUENCE</scope>
    <source>
        <strain evidence="3">FB-5</strain>
    </source>
</reference>
<organism evidence="3 4">
    <name type="scientific">Sphaerotilus microaerophilus</name>
    <dbReference type="NCBI Taxonomy" id="2914710"/>
    <lineage>
        <taxon>Bacteria</taxon>
        <taxon>Pseudomonadati</taxon>
        <taxon>Pseudomonadota</taxon>
        <taxon>Betaproteobacteria</taxon>
        <taxon>Burkholderiales</taxon>
        <taxon>Sphaerotilaceae</taxon>
        <taxon>Sphaerotilus</taxon>
    </lineage>
</organism>
<dbReference type="InterPro" id="IPR001753">
    <property type="entry name" value="Enoyl-CoA_hydra/iso"/>
</dbReference>
<dbReference type="InterPro" id="IPR029045">
    <property type="entry name" value="ClpP/crotonase-like_dom_sf"/>
</dbReference>
<dbReference type="Proteomes" id="UP001057498">
    <property type="component" value="Chromosome"/>
</dbReference>
<dbReference type="PANTHER" id="PTHR11941">
    <property type="entry name" value="ENOYL-COA HYDRATASE-RELATED"/>
    <property type="match status" value="1"/>
</dbReference>
<evidence type="ECO:0000256" key="1">
    <source>
        <dbReference type="ARBA" id="ARBA00005254"/>
    </source>
</evidence>
<protein>
    <submittedName>
        <fullName evidence="3">Enoyl-CoA hydratase</fullName>
    </submittedName>
</protein>
<dbReference type="SUPFAM" id="SSF52096">
    <property type="entry name" value="ClpP/crotonase"/>
    <property type="match status" value="1"/>
</dbReference>
<name>A0ABN6PSE1_9BURK</name>
<dbReference type="EMBL" id="AP025730">
    <property type="protein sequence ID" value="BDI07322.1"/>
    <property type="molecule type" value="Genomic_DNA"/>
</dbReference>
<dbReference type="Gene3D" id="3.90.226.10">
    <property type="entry name" value="2-enoyl-CoA Hydratase, Chain A, domain 1"/>
    <property type="match status" value="1"/>
</dbReference>
<dbReference type="Gene3D" id="1.10.12.10">
    <property type="entry name" value="Lyase 2-enoyl-coa Hydratase, Chain A, domain 2"/>
    <property type="match status" value="1"/>
</dbReference>
<evidence type="ECO:0000313" key="4">
    <source>
        <dbReference type="Proteomes" id="UP001057498"/>
    </source>
</evidence>
<evidence type="ECO:0000313" key="3">
    <source>
        <dbReference type="EMBL" id="BDI07322.1"/>
    </source>
</evidence>